<dbReference type="GO" id="GO:0051539">
    <property type="term" value="F:4 iron, 4 sulfur cluster binding"/>
    <property type="evidence" value="ECO:0007669"/>
    <property type="project" value="UniProtKB-KW"/>
</dbReference>
<keyword evidence="3" id="KW-0004">4Fe-4S</keyword>
<evidence type="ECO:0000256" key="4">
    <source>
        <dbReference type="ARBA" id="ARBA00022723"/>
    </source>
</evidence>
<dbReference type="InterPro" id="IPR036021">
    <property type="entry name" value="Tungsten_al_ferr_oxy-like_C"/>
</dbReference>
<dbReference type="InterPro" id="IPR013983">
    <property type="entry name" value="Ald_Fedxn_OxRdtase_N"/>
</dbReference>
<dbReference type="InterPro" id="IPR036503">
    <property type="entry name" value="Ald_Fedxn_OxRdtase_N_sf"/>
</dbReference>
<organism evidence="8">
    <name type="scientific">bioreactor metagenome</name>
    <dbReference type="NCBI Taxonomy" id="1076179"/>
    <lineage>
        <taxon>unclassified sequences</taxon>
        <taxon>metagenomes</taxon>
        <taxon>ecological metagenomes</taxon>
    </lineage>
</organism>
<accession>A0A644WTW5</accession>
<dbReference type="Gene3D" id="3.60.9.10">
    <property type="entry name" value="Aldehyde ferredoxin oxidoreductase, N-terminal domain"/>
    <property type="match status" value="1"/>
</dbReference>
<sequence>MKLPVYALIDLSTRKVTPYEISKAYYAKYIGGKTLGARLLLDLTPAGVDPLGADAVVIVNTSPMNGTGAPSSSRFNMTFKNVLTGGIASSNCGGQFGVMMKRAGFDGVILKGQSETPVTIEIIDGKVSIADASELWGKDAEETQDAFPKIYGKLVIGPAGEYLVRFASAVSGERVAGRCGAGAVLGAKKIKALVAYGTQRPEIYNRKGFNKYVKKWVAFLRNHPMTGEALPNYGSAGLVSKANSTNALPTHNFKYGHTPDAHYVSGETLTDQYLLRNSSCISCPIRCERRVSIDGRDVKGPEYETCGFFGPNIDAISMENMLRLNYLCDILGMDTISLASTIAFAMELKENGVADFGVTFGDSESLFEIVKKIAFREGIYSDLANGSKWMSEKYGGKEYAMHSKGLEMASYEPRRSVGMGLGYATSNRGGCHLNGGYLALLESVGVLLTDPLSTSAKPALTIFLQNALEAISASGYCLFTAQSFVPGIFFKLGPHHLFTRAVGKIATHLGLGVRLLLWMMPVLRFNSVYLFPHAEALRLATGLPFYTGSFVKLGERGFNLERMYNQREGLTGKDDSLPDRLTKVPQDPNNPKTVVRLDKMLPVYYHVRGWDKNGAPKKRTLRRLGIEL</sequence>
<dbReference type="Pfam" id="PF01314">
    <property type="entry name" value="AFOR_C"/>
    <property type="match status" value="1"/>
</dbReference>
<evidence type="ECO:0000256" key="5">
    <source>
        <dbReference type="ARBA" id="ARBA00023004"/>
    </source>
</evidence>
<name>A0A644WTW5_9ZZZZ</name>
<dbReference type="SUPFAM" id="SSF48310">
    <property type="entry name" value="Aldehyde ferredoxin oxidoreductase, C-terminal domains"/>
    <property type="match status" value="1"/>
</dbReference>
<keyword evidence="5" id="KW-0408">Iron</keyword>
<evidence type="ECO:0000259" key="7">
    <source>
        <dbReference type="SMART" id="SM00790"/>
    </source>
</evidence>
<feature type="domain" description="Aldehyde ferredoxin oxidoreductase N-terminal" evidence="7">
    <location>
        <begin position="6"/>
        <end position="199"/>
    </location>
</feature>
<dbReference type="SUPFAM" id="SSF56228">
    <property type="entry name" value="Aldehyde ferredoxin oxidoreductase, N-terminal domain"/>
    <property type="match status" value="1"/>
</dbReference>
<dbReference type="GO" id="GO:0046872">
    <property type="term" value="F:metal ion binding"/>
    <property type="evidence" value="ECO:0007669"/>
    <property type="project" value="UniProtKB-KW"/>
</dbReference>
<dbReference type="SMART" id="SM00790">
    <property type="entry name" value="AFOR_N"/>
    <property type="match status" value="1"/>
</dbReference>
<dbReference type="Gene3D" id="1.10.569.10">
    <property type="entry name" value="Aldehyde Ferredoxin Oxidoreductase Protein, subunit A, domain 2"/>
    <property type="match status" value="1"/>
</dbReference>
<dbReference type="AlphaFoldDB" id="A0A644WTW5"/>
<gene>
    <name evidence="8" type="primary">ydhV_4</name>
    <name evidence="8" type="ORF">SDC9_53681</name>
</gene>
<dbReference type="InterPro" id="IPR001203">
    <property type="entry name" value="OxRdtase_Ald_Fedxn_C"/>
</dbReference>
<evidence type="ECO:0000313" key="8">
    <source>
        <dbReference type="EMBL" id="MPM07375.1"/>
    </source>
</evidence>
<keyword evidence="4" id="KW-0479">Metal-binding</keyword>
<keyword evidence="6" id="KW-0411">Iron-sulfur</keyword>
<evidence type="ECO:0000256" key="1">
    <source>
        <dbReference type="ARBA" id="ARBA00001966"/>
    </source>
</evidence>
<dbReference type="PANTHER" id="PTHR30038:SF0">
    <property type="entry name" value="TUNGSTEN-CONTAINING ALDEHYDE FERREDOXIN OXIDOREDUCTASE"/>
    <property type="match status" value="1"/>
</dbReference>
<dbReference type="EC" id="1.-.-.-" evidence="8"/>
<dbReference type="InterPro" id="IPR051919">
    <property type="entry name" value="W-dependent_AOR"/>
</dbReference>
<comment type="caution">
    <text evidence="8">The sequence shown here is derived from an EMBL/GenBank/DDBJ whole genome shotgun (WGS) entry which is preliminary data.</text>
</comment>
<dbReference type="EMBL" id="VSSQ01001328">
    <property type="protein sequence ID" value="MPM07375.1"/>
    <property type="molecule type" value="Genomic_DNA"/>
</dbReference>
<dbReference type="Pfam" id="PF02730">
    <property type="entry name" value="AFOR_N"/>
    <property type="match status" value="1"/>
</dbReference>
<proteinExistence type="inferred from homology"/>
<evidence type="ECO:0000256" key="2">
    <source>
        <dbReference type="ARBA" id="ARBA00011032"/>
    </source>
</evidence>
<reference evidence="8" key="1">
    <citation type="submission" date="2019-08" db="EMBL/GenBank/DDBJ databases">
        <authorList>
            <person name="Kucharzyk K."/>
            <person name="Murdoch R.W."/>
            <person name="Higgins S."/>
            <person name="Loffler F."/>
        </authorList>
    </citation>
    <scope>NUCLEOTIDE SEQUENCE</scope>
</reference>
<comment type="cofactor">
    <cofactor evidence="1">
        <name>[4Fe-4S] cluster</name>
        <dbReference type="ChEBI" id="CHEBI:49883"/>
    </cofactor>
</comment>
<comment type="similarity">
    <text evidence="2">Belongs to the AOR/FOR family.</text>
</comment>
<dbReference type="GO" id="GO:0009055">
    <property type="term" value="F:electron transfer activity"/>
    <property type="evidence" value="ECO:0007669"/>
    <property type="project" value="InterPro"/>
</dbReference>
<evidence type="ECO:0000256" key="3">
    <source>
        <dbReference type="ARBA" id="ARBA00022485"/>
    </source>
</evidence>
<evidence type="ECO:0000256" key="6">
    <source>
        <dbReference type="ARBA" id="ARBA00023014"/>
    </source>
</evidence>
<dbReference type="PANTHER" id="PTHR30038">
    <property type="entry name" value="ALDEHYDE FERREDOXIN OXIDOREDUCTASE"/>
    <property type="match status" value="1"/>
</dbReference>
<dbReference type="GO" id="GO:0016625">
    <property type="term" value="F:oxidoreductase activity, acting on the aldehyde or oxo group of donors, iron-sulfur protein as acceptor"/>
    <property type="evidence" value="ECO:0007669"/>
    <property type="project" value="InterPro"/>
</dbReference>
<dbReference type="InterPro" id="IPR013984">
    <property type="entry name" value="Ald_Fedxn_OxRdtase_dom2"/>
</dbReference>
<protein>
    <submittedName>
        <fullName evidence="8">Putative oxidoreductase YdhV</fullName>
        <ecNumber evidence="8">1.-.-.-</ecNumber>
    </submittedName>
</protein>
<keyword evidence="8" id="KW-0560">Oxidoreductase</keyword>